<proteinExistence type="predicted"/>
<organism evidence="1 2">
    <name type="scientific">Naganishia onofrii</name>
    <dbReference type="NCBI Taxonomy" id="1851511"/>
    <lineage>
        <taxon>Eukaryota</taxon>
        <taxon>Fungi</taxon>
        <taxon>Dikarya</taxon>
        <taxon>Basidiomycota</taxon>
        <taxon>Agaricomycotina</taxon>
        <taxon>Tremellomycetes</taxon>
        <taxon>Filobasidiales</taxon>
        <taxon>Filobasidiaceae</taxon>
        <taxon>Naganishia</taxon>
    </lineage>
</organism>
<gene>
    <name evidence="1" type="ORF">QFC24_000343</name>
</gene>
<evidence type="ECO:0000313" key="1">
    <source>
        <dbReference type="EMBL" id="KAJ9128052.1"/>
    </source>
</evidence>
<evidence type="ECO:0000313" key="2">
    <source>
        <dbReference type="Proteomes" id="UP001234202"/>
    </source>
</evidence>
<accession>A0ACC2XXG9</accession>
<comment type="caution">
    <text evidence="1">The sequence shown here is derived from an EMBL/GenBank/DDBJ whole genome shotgun (WGS) entry which is preliminary data.</text>
</comment>
<sequence>MAPPTTKSHVTGNPVPDNYIHSDTAYFRDTHGRSLLLRGVNLSGSAKAPVGVPAQQLDGFWESGESGEMSFIGRPLDLEDGSADVSFLRRAVQLSILVGCVPGVLTASGFSGGSTLIDGFYTAERNDSGKIDYDYLDYVVQVLRKIKEYGFIVFMDPHQDIWARFCGGSGAPLWTIHACGLEPRNFTATKAAYIQNEYPDPASPRPQDFPAMIWSTNYTRLACQTIFTMFFAGRDFAPLCVIDGMNIQDYLVSHYLGAVEALMRKLVEAGDLLDECVIGWDSINEPGEGLIGHTNLALIPHGQALKKGPTPTAFQGMKLGMGQAVQVQNWKFGQTGPSMAGKLIVDPQGVKAWLDPRAEPNGVSTKWGWKRSEKWKLGECVWAQHGIWDPETGTLIRPDYFAKIPSATAKSGSGGEKATFVPHYWKEHWIAYATLVRKHHPEAIHFVQPPVFVKPPSLPKELIAQRMCLSPHFYDGLTLLTRHWNWFNADAVGTMRGQYSTVVAAAKVGEPAIRKVMQDQLAILKGDTTEVLGQYPTLMGEIGIPYDMDDKKAYGYVEGGKGKGDYSVQQRALDSSLNACDGENVLNWTMWTNLEDLSIWSSDDLQTPGKLSCSSNNQLIGRITPQTVEEGTSIPAELLLDGARAVSAFCRPYPVRTVGRPKRLDFDISTSTLKLYVNVTADDVSSDTVMTEIYLPYVHYAAAISLDGVEVSKSKAAKASVDSAIQDMKNLSVSSRESTTTTTTSSGLVLDLVVSASKGRWETKGQYLQWFYPVPEKGEATYTIEISRKGGVIPERLAKPMSWMDMIPQPSSCIIA</sequence>
<protein>
    <submittedName>
        <fullName evidence="1">Uncharacterized protein</fullName>
    </submittedName>
</protein>
<keyword evidence="2" id="KW-1185">Reference proteome</keyword>
<reference evidence="1" key="1">
    <citation type="submission" date="2023-04" db="EMBL/GenBank/DDBJ databases">
        <title>Draft Genome sequencing of Naganishia species isolated from polar environments using Oxford Nanopore Technology.</title>
        <authorList>
            <person name="Leo P."/>
            <person name="Venkateswaran K."/>
        </authorList>
    </citation>
    <scope>NUCLEOTIDE SEQUENCE</scope>
    <source>
        <strain evidence="1">DBVPG 5303</strain>
    </source>
</reference>
<dbReference type="EMBL" id="JASBWV010000001">
    <property type="protein sequence ID" value="KAJ9128052.1"/>
    <property type="molecule type" value="Genomic_DNA"/>
</dbReference>
<name>A0ACC2XXG9_9TREE</name>
<dbReference type="Proteomes" id="UP001234202">
    <property type="component" value="Unassembled WGS sequence"/>
</dbReference>